<proteinExistence type="predicted"/>
<feature type="domain" description="Cupin type-2" evidence="1">
    <location>
        <begin position="27"/>
        <end position="81"/>
    </location>
</feature>
<dbReference type="PANTHER" id="PTHR40112">
    <property type="entry name" value="H2HPP ISOMERASE"/>
    <property type="match status" value="1"/>
</dbReference>
<evidence type="ECO:0000313" key="2">
    <source>
        <dbReference type="EMBL" id="QTN00560.1"/>
    </source>
</evidence>
<keyword evidence="3" id="KW-1185">Reference proteome</keyword>
<dbReference type="EMBL" id="CP046956">
    <property type="protein sequence ID" value="QTN00560.1"/>
    <property type="molecule type" value="Genomic_DNA"/>
</dbReference>
<name>A0ABX7VUJ6_9BACI</name>
<dbReference type="PANTHER" id="PTHR40112:SF1">
    <property type="entry name" value="H2HPP ISOMERASE"/>
    <property type="match status" value="1"/>
</dbReference>
<sequence length="102" mass="11383">MPGEWEQAEPGVKRKVFTPGKSLMMMEVHFEKGAEGSEHSHPHEQLTYCMEGSFEFTIEGEKHLVHGGETLVIPGNQVHGALALEKGILLDTFTPLREDLLK</sequence>
<dbReference type="InterPro" id="IPR025499">
    <property type="entry name" value="KdgF"/>
</dbReference>
<dbReference type="RefSeq" id="WP_209365692.1">
    <property type="nucleotide sequence ID" value="NZ_CP046956.1"/>
</dbReference>
<dbReference type="InterPro" id="IPR013096">
    <property type="entry name" value="Cupin_2"/>
</dbReference>
<gene>
    <name evidence="2" type="ORF">ERJ70_15400</name>
</gene>
<dbReference type="PIRSF" id="PIRSF029883">
    <property type="entry name" value="KdgF"/>
    <property type="match status" value="1"/>
</dbReference>
<dbReference type="SUPFAM" id="SSF51182">
    <property type="entry name" value="RmlC-like cupins"/>
    <property type="match status" value="1"/>
</dbReference>
<dbReference type="Gene3D" id="2.60.120.10">
    <property type="entry name" value="Jelly Rolls"/>
    <property type="match status" value="1"/>
</dbReference>
<dbReference type="CDD" id="cd02238">
    <property type="entry name" value="cupin_KdgF"/>
    <property type="match status" value="1"/>
</dbReference>
<dbReference type="Pfam" id="PF07883">
    <property type="entry name" value="Cupin_2"/>
    <property type="match status" value="1"/>
</dbReference>
<evidence type="ECO:0000259" key="1">
    <source>
        <dbReference type="Pfam" id="PF07883"/>
    </source>
</evidence>
<dbReference type="InterPro" id="IPR011051">
    <property type="entry name" value="RmlC_Cupin_sf"/>
</dbReference>
<evidence type="ECO:0000313" key="3">
    <source>
        <dbReference type="Proteomes" id="UP000665043"/>
    </source>
</evidence>
<organism evidence="2 3">
    <name type="scientific">Sediminibacillus dalangtanensis</name>
    <dbReference type="NCBI Taxonomy" id="2729421"/>
    <lineage>
        <taxon>Bacteria</taxon>
        <taxon>Bacillati</taxon>
        <taxon>Bacillota</taxon>
        <taxon>Bacilli</taxon>
        <taxon>Bacillales</taxon>
        <taxon>Bacillaceae</taxon>
        <taxon>Sediminibacillus</taxon>
    </lineage>
</organism>
<accession>A0ABX7VUJ6</accession>
<dbReference type="InterPro" id="IPR014710">
    <property type="entry name" value="RmlC-like_jellyroll"/>
</dbReference>
<reference evidence="2 3" key="1">
    <citation type="submission" date="2019-12" db="EMBL/GenBank/DDBJ databases">
        <title>The whole genome sequencing of a strain isolated from a Mars analog, Dalangtan Playa.</title>
        <authorList>
            <person name="Huang T."/>
        </authorList>
    </citation>
    <scope>NUCLEOTIDE SEQUENCE [LARGE SCALE GENOMIC DNA]</scope>
    <source>
        <strain evidence="2 3">DP4-553-S</strain>
    </source>
</reference>
<dbReference type="Proteomes" id="UP000665043">
    <property type="component" value="Chromosome"/>
</dbReference>
<protein>
    <submittedName>
        <fullName evidence="2">Cupin domain-containing protein</fullName>
    </submittedName>
</protein>
<dbReference type="InterPro" id="IPR052535">
    <property type="entry name" value="Bacilysin_H2HPP_isomerase"/>
</dbReference>